<name>A0A6B0YV72_9CHLR</name>
<organism evidence="2">
    <name type="scientific">Caldilineaceae bacterium SB0664_bin_27</name>
    <dbReference type="NCBI Taxonomy" id="2605260"/>
    <lineage>
        <taxon>Bacteria</taxon>
        <taxon>Bacillati</taxon>
        <taxon>Chloroflexota</taxon>
        <taxon>Caldilineae</taxon>
        <taxon>Caldilineales</taxon>
        <taxon>Caldilineaceae</taxon>
    </lineage>
</organism>
<reference evidence="2" key="1">
    <citation type="submission" date="2019-09" db="EMBL/GenBank/DDBJ databases">
        <title>Characterisation of the sponge microbiome using genome-centric metagenomics.</title>
        <authorList>
            <person name="Engelberts J.P."/>
            <person name="Robbins S.J."/>
            <person name="De Goeij J.M."/>
            <person name="Aranda M."/>
            <person name="Bell S.C."/>
            <person name="Webster N.S."/>
        </authorList>
    </citation>
    <scope>NUCLEOTIDE SEQUENCE</scope>
    <source>
        <strain evidence="2">SB0664_bin_27</strain>
    </source>
</reference>
<accession>A0A6B0YV72</accession>
<sequence>MDNDNTIEQRVLREDDGRVVDGGGLSVADGGKPPVADQDGSGGPAATEDGEILRALAEGTIEEKGLLPYSSNYTFLATVHHHKHEIPAVYKPRRGENPLWDFPAGTLCQRETAAFVVSEALGWRLVPPTVLRDGPRGPGSIQFFIECDPDIHYFNMREDARYAPALRRLTLFDYLINNADRKAGHCLYETAREERRERTAYSPLTPRPAHMWAIDHGICFHHQYKLRTVIWEFAGETIEGGLLADLKSLQDLVDTGPVHSALDLLLSAPELDALRRRISELLSSRQYPSPPVHQRNYPWPPI</sequence>
<dbReference type="EMBL" id="VXRG01000131">
    <property type="protein sequence ID" value="MXY94950.1"/>
    <property type="molecule type" value="Genomic_DNA"/>
</dbReference>
<feature type="compositionally biased region" description="Basic and acidic residues" evidence="1">
    <location>
        <begin position="10"/>
        <end position="19"/>
    </location>
</feature>
<comment type="caution">
    <text evidence="2">The sequence shown here is derived from an EMBL/GenBank/DDBJ whole genome shotgun (WGS) entry which is preliminary data.</text>
</comment>
<feature type="region of interest" description="Disordered" evidence="1">
    <location>
        <begin position="1"/>
        <end position="47"/>
    </location>
</feature>
<proteinExistence type="predicted"/>
<protein>
    <submittedName>
        <fullName evidence="2">SCO1664 family protein</fullName>
    </submittedName>
</protein>
<dbReference type="InterPro" id="IPR022292">
    <property type="entry name" value="CHP03843"/>
</dbReference>
<evidence type="ECO:0000313" key="2">
    <source>
        <dbReference type="EMBL" id="MXY94950.1"/>
    </source>
</evidence>
<gene>
    <name evidence="2" type="ORF">F4Y42_16040</name>
</gene>
<dbReference type="NCBIfam" id="TIGR03843">
    <property type="entry name" value="SCO1664 family protein"/>
    <property type="match status" value="1"/>
</dbReference>
<evidence type="ECO:0000256" key="1">
    <source>
        <dbReference type="SAM" id="MobiDB-lite"/>
    </source>
</evidence>
<dbReference type="AlphaFoldDB" id="A0A6B0YV72"/>